<dbReference type="InterPro" id="IPR013177">
    <property type="entry name" value="Ribosomal_mS38_C"/>
</dbReference>
<evidence type="ECO:0000313" key="8">
    <source>
        <dbReference type="Proteomes" id="UP000192927"/>
    </source>
</evidence>
<feature type="compositionally biased region" description="Polar residues" evidence="5">
    <location>
        <begin position="269"/>
        <end position="287"/>
    </location>
</feature>
<feature type="region of interest" description="Disordered" evidence="5">
    <location>
        <begin position="30"/>
        <end position="103"/>
    </location>
</feature>
<dbReference type="AlphaFoldDB" id="A0A1W5D8E0"/>
<dbReference type="EMBL" id="FWEW01003469">
    <property type="protein sequence ID" value="SLM39169.1"/>
    <property type="molecule type" value="Genomic_DNA"/>
</dbReference>
<sequence length="406" mass="44788">MLSSSFSKSARGSASSCLLSSIASRSPHVSVAASSLPFSARTHQRRYSSSKTSNPPSDEPRAIAAASETPAAKDGAPVVKEEVGKRPAPRLSRRKSKDASMETVERAKDEALFNLPSVPSTHHLHPHDVHVASFFSIHRPISVTASIPPSSTSSAFSSIFVPRKPQPAEVIHTLSSAVKTLENASSRNRLGPPQPAQAHQMTTEEMDERAAVTQASSSNAEPAKHLDGAHGQPLQLNLEELLKNFRPFVPPPPPSPMGSLDVAELQDAEQATGQPAASEQVTTKQKSYSTVLTLIESTHPSGRKSYKVRTSPFQETRNLPPPSSSQGKLIELPTSSVKVPSQKFLKRMRERQEKWEDFRDEQIRDNETGGWQTISVKRQKKLKMKKHKYKKLMRRTRNLRKKLDRL</sequence>
<dbReference type="Pfam" id="PF08213">
    <property type="entry name" value="COX24_C"/>
    <property type="match status" value="1"/>
</dbReference>
<dbReference type="PANTHER" id="PTHR32035">
    <property type="entry name" value="AURORA KINASE A-INTERACTING PROTEIN"/>
    <property type="match status" value="1"/>
</dbReference>
<evidence type="ECO:0000256" key="5">
    <source>
        <dbReference type="SAM" id="MobiDB-lite"/>
    </source>
</evidence>
<evidence type="ECO:0000256" key="3">
    <source>
        <dbReference type="ARBA" id="ARBA00035647"/>
    </source>
</evidence>
<comment type="similarity">
    <text evidence="3">Belongs to the mitochondrion-specific ribosomal protein mS38 family.</text>
</comment>
<evidence type="ECO:0000256" key="4">
    <source>
        <dbReference type="ARBA" id="ARBA00035682"/>
    </source>
</evidence>
<feature type="region of interest" description="Disordered" evidence="5">
    <location>
        <begin position="266"/>
        <end position="287"/>
    </location>
</feature>
<dbReference type="SMART" id="SM01155">
    <property type="entry name" value="DUF1713"/>
    <property type="match status" value="1"/>
</dbReference>
<dbReference type="GO" id="GO:0005739">
    <property type="term" value="C:mitochondrion"/>
    <property type="evidence" value="ECO:0007669"/>
    <property type="project" value="UniProtKB-SubCell"/>
</dbReference>
<protein>
    <recommendedName>
        <fullName evidence="4">Small ribosomal subunit protein mS38</fullName>
    </recommendedName>
</protein>
<comment type="subcellular location">
    <subcellularLocation>
        <location evidence="1">Mitochondrion</location>
    </subcellularLocation>
</comment>
<keyword evidence="8" id="KW-1185">Reference proteome</keyword>
<feature type="region of interest" description="Disordered" evidence="5">
    <location>
        <begin position="183"/>
        <end position="229"/>
    </location>
</feature>
<feature type="domain" description="Ribosomal protein mS38 C-terminal" evidence="6">
    <location>
        <begin position="372"/>
        <end position="405"/>
    </location>
</feature>
<evidence type="ECO:0000256" key="2">
    <source>
        <dbReference type="ARBA" id="ARBA00023128"/>
    </source>
</evidence>
<evidence type="ECO:0000256" key="1">
    <source>
        <dbReference type="ARBA" id="ARBA00004173"/>
    </source>
</evidence>
<proteinExistence type="inferred from homology"/>
<dbReference type="Proteomes" id="UP000192927">
    <property type="component" value="Unassembled WGS sequence"/>
</dbReference>
<evidence type="ECO:0000313" key="7">
    <source>
        <dbReference type="EMBL" id="SLM39169.1"/>
    </source>
</evidence>
<keyword evidence="2" id="KW-0496">Mitochondrion</keyword>
<organism evidence="7 8">
    <name type="scientific">Lasallia pustulata</name>
    <dbReference type="NCBI Taxonomy" id="136370"/>
    <lineage>
        <taxon>Eukaryota</taxon>
        <taxon>Fungi</taxon>
        <taxon>Dikarya</taxon>
        <taxon>Ascomycota</taxon>
        <taxon>Pezizomycotina</taxon>
        <taxon>Lecanoromycetes</taxon>
        <taxon>OSLEUM clade</taxon>
        <taxon>Umbilicariomycetidae</taxon>
        <taxon>Umbilicariales</taxon>
        <taxon>Umbilicariaceae</taxon>
        <taxon>Lasallia</taxon>
    </lineage>
</organism>
<feature type="region of interest" description="Disordered" evidence="5">
    <location>
        <begin position="299"/>
        <end position="329"/>
    </location>
</feature>
<reference evidence="8" key="1">
    <citation type="submission" date="2017-03" db="EMBL/GenBank/DDBJ databases">
        <authorList>
            <person name="Sharma R."/>
            <person name="Thines M."/>
        </authorList>
    </citation>
    <scope>NUCLEOTIDE SEQUENCE [LARGE SCALE GENOMIC DNA]</scope>
</reference>
<feature type="compositionally biased region" description="Basic residues" evidence="5">
    <location>
        <begin position="87"/>
        <end position="96"/>
    </location>
</feature>
<name>A0A1W5D8E0_9LECA</name>
<accession>A0A1W5D8E0</accession>
<dbReference type="PANTHER" id="PTHR32035:SF3">
    <property type="entry name" value="SMALL RIBOSOMAL SUBUNIT PROTEIN MS38"/>
    <property type="match status" value="1"/>
</dbReference>
<evidence type="ECO:0000259" key="6">
    <source>
        <dbReference type="SMART" id="SM01155"/>
    </source>
</evidence>